<dbReference type="EMBL" id="GG738883">
    <property type="protein sequence ID" value="EFC41859.1"/>
    <property type="molecule type" value="Genomic_DNA"/>
</dbReference>
<dbReference type="RefSeq" id="XP_002674603.1">
    <property type="nucleotide sequence ID" value="XM_002674557.1"/>
</dbReference>
<dbReference type="Proteomes" id="UP000006671">
    <property type="component" value="Unassembled WGS sequence"/>
</dbReference>
<dbReference type="OrthoDB" id="10255294at2759"/>
<gene>
    <name evidence="2" type="ORF">NAEGRDRAFT_70197</name>
</gene>
<dbReference type="OMA" id="FIDCATL"/>
<accession>D2VMN1</accession>
<feature type="region of interest" description="Disordered" evidence="1">
    <location>
        <begin position="203"/>
        <end position="231"/>
    </location>
</feature>
<dbReference type="AlphaFoldDB" id="D2VMN1"/>
<reference evidence="2 3" key="1">
    <citation type="journal article" date="2010" name="Cell">
        <title>The genome of Naegleria gruberi illuminates early eukaryotic versatility.</title>
        <authorList>
            <person name="Fritz-Laylin L.K."/>
            <person name="Prochnik S.E."/>
            <person name="Ginger M.L."/>
            <person name="Dacks J.B."/>
            <person name="Carpenter M.L."/>
            <person name="Field M.C."/>
            <person name="Kuo A."/>
            <person name="Paredez A."/>
            <person name="Chapman J."/>
            <person name="Pham J."/>
            <person name="Shu S."/>
            <person name="Neupane R."/>
            <person name="Cipriano M."/>
            <person name="Mancuso J."/>
            <person name="Tu H."/>
            <person name="Salamov A."/>
            <person name="Lindquist E."/>
            <person name="Shapiro H."/>
            <person name="Lucas S."/>
            <person name="Grigoriev I.V."/>
            <person name="Cande W.Z."/>
            <person name="Fulton C."/>
            <person name="Rokhsar D.S."/>
            <person name="Dawson S.C."/>
        </authorList>
    </citation>
    <scope>NUCLEOTIDE SEQUENCE [LARGE SCALE GENOMIC DNA]</scope>
    <source>
        <strain evidence="2 3">NEG-M</strain>
    </source>
</reference>
<evidence type="ECO:0000256" key="1">
    <source>
        <dbReference type="SAM" id="MobiDB-lite"/>
    </source>
</evidence>
<organism evidence="3">
    <name type="scientific">Naegleria gruberi</name>
    <name type="common">Amoeba</name>
    <dbReference type="NCBI Taxonomy" id="5762"/>
    <lineage>
        <taxon>Eukaryota</taxon>
        <taxon>Discoba</taxon>
        <taxon>Heterolobosea</taxon>
        <taxon>Tetramitia</taxon>
        <taxon>Eutetramitia</taxon>
        <taxon>Vahlkampfiidae</taxon>
        <taxon>Naegleria</taxon>
    </lineage>
</organism>
<sequence>MSSSDNLSKKLLISYLSAVYQCNNKYLNHNLILQSQVPEDVLLALKKSCELSETFRALEDEQSREQGFRKKRNSHETETIISKMTLANHVNVEEPTTLAAVTQQLAEKIKPEEQSCLPTAEEIQLMLTQSKLMRAKAAKFSMFKAIHTKVLKCFRNDVNTMARFSKFAKSFREWNTPNSMYNTFYRELTIMNRIKQDEMKNMQNREASENVSSQLLETKKEEKPENEESDDVALGFESLKYDKKLSKRKNQTRLSTLIHTFYDEEHDDLIECLLETQTTEQCVRQWQSLFIPVSSCFCIDHMQSCLNVNLHDFSQNGPNAKTNSLGFIDCATLKSDCNSFMEQIFHEQPTSDDK</sequence>
<evidence type="ECO:0000313" key="3">
    <source>
        <dbReference type="Proteomes" id="UP000006671"/>
    </source>
</evidence>
<feature type="compositionally biased region" description="Polar residues" evidence="1">
    <location>
        <begin position="203"/>
        <end position="216"/>
    </location>
</feature>
<dbReference type="InParanoid" id="D2VMN1"/>
<proteinExistence type="predicted"/>
<name>D2VMN1_NAEGR</name>
<keyword evidence="3" id="KW-1185">Reference proteome</keyword>
<evidence type="ECO:0000313" key="2">
    <source>
        <dbReference type="EMBL" id="EFC41859.1"/>
    </source>
</evidence>
<protein>
    <submittedName>
        <fullName evidence="2">Predicted protein</fullName>
    </submittedName>
</protein>
<dbReference type="VEuPathDB" id="AmoebaDB:NAEGRDRAFT_70197"/>
<dbReference type="GeneID" id="8851349"/>
<dbReference type="KEGG" id="ngr:NAEGRDRAFT_70197"/>